<dbReference type="RefSeq" id="WP_346023836.1">
    <property type="nucleotide sequence ID" value="NZ_BAAADA010000025.1"/>
</dbReference>
<evidence type="ECO:0000256" key="2">
    <source>
        <dbReference type="ARBA" id="ARBA00024446"/>
    </source>
</evidence>
<feature type="compositionally biased region" description="Basic and acidic residues" evidence="4">
    <location>
        <begin position="139"/>
        <end position="149"/>
    </location>
</feature>
<feature type="compositionally biased region" description="Basic and acidic residues" evidence="4">
    <location>
        <begin position="195"/>
        <end position="211"/>
    </location>
</feature>
<comment type="similarity">
    <text evidence="3">Belongs to the bacterial microcompartments protein family.</text>
</comment>
<dbReference type="SUPFAM" id="SSF143414">
    <property type="entry name" value="CcmK-like"/>
    <property type="match status" value="1"/>
</dbReference>
<dbReference type="EMBL" id="BAAADA010000025">
    <property type="protein sequence ID" value="GAA0476106.1"/>
    <property type="molecule type" value="Genomic_DNA"/>
</dbReference>
<reference evidence="7" key="1">
    <citation type="journal article" date="2019" name="Int. J. Syst. Evol. Microbiol.">
        <title>The Global Catalogue of Microorganisms (GCM) 10K type strain sequencing project: providing services to taxonomists for standard genome sequencing and annotation.</title>
        <authorList>
            <consortium name="The Broad Institute Genomics Platform"/>
            <consortium name="The Broad Institute Genome Sequencing Center for Infectious Disease"/>
            <person name="Wu L."/>
            <person name="Ma J."/>
        </authorList>
    </citation>
    <scope>NUCLEOTIDE SEQUENCE [LARGE SCALE GENOMIC DNA]</scope>
    <source>
        <strain evidence="7">JCM 14232</strain>
    </source>
</reference>
<dbReference type="Gene3D" id="3.30.70.1710">
    <property type="match status" value="1"/>
</dbReference>
<evidence type="ECO:0000259" key="5">
    <source>
        <dbReference type="PROSITE" id="PS51930"/>
    </source>
</evidence>
<proteinExistence type="inferred from homology"/>
<keyword evidence="7" id="KW-1185">Reference proteome</keyword>
<evidence type="ECO:0000256" key="4">
    <source>
        <dbReference type="SAM" id="MobiDB-lite"/>
    </source>
</evidence>
<dbReference type="InterPro" id="IPR044872">
    <property type="entry name" value="CcmK/CsoS1_BMC"/>
</dbReference>
<dbReference type="Pfam" id="PF00936">
    <property type="entry name" value="BMC"/>
    <property type="match status" value="1"/>
</dbReference>
<dbReference type="PANTHER" id="PTHR33941">
    <property type="entry name" value="PROPANEDIOL UTILIZATION PROTEIN PDUA"/>
    <property type="match status" value="1"/>
</dbReference>
<comment type="caution">
    <text evidence="6">The sequence shown here is derived from an EMBL/GenBank/DDBJ whole genome shotgun (WGS) entry which is preliminary data.</text>
</comment>
<dbReference type="Proteomes" id="UP001410648">
    <property type="component" value="Unassembled WGS sequence"/>
</dbReference>
<comment type="subcellular location">
    <subcellularLocation>
        <location evidence="1">Bacterial microcompartment</location>
    </subcellularLocation>
</comment>
<dbReference type="InterPro" id="IPR050575">
    <property type="entry name" value="BMC_shell"/>
</dbReference>
<evidence type="ECO:0000256" key="3">
    <source>
        <dbReference type="PROSITE-ProRule" id="PRU01278"/>
    </source>
</evidence>
<feature type="domain" description="BMC" evidence="5">
    <location>
        <begin position="4"/>
        <end position="89"/>
    </location>
</feature>
<dbReference type="PROSITE" id="PS51930">
    <property type="entry name" value="BMC_2"/>
    <property type="match status" value="1"/>
</dbReference>
<feature type="compositionally biased region" description="Basic and acidic residues" evidence="4">
    <location>
        <begin position="103"/>
        <end position="132"/>
    </location>
</feature>
<evidence type="ECO:0000256" key="1">
    <source>
        <dbReference type="ARBA" id="ARBA00024322"/>
    </source>
</evidence>
<feature type="compositionally biased region" description="Basic and acidic residues" evidence="4">
    <location>
        <begin position="86"/>
        <end position="95"/>
    </location>
</feature>
<organism evidence="6 7">
    <name type="scientific">Alkalibacterium indicireducens</name>
    <dbReference type="NCBI Taxonomy" id="398758"/>
    <lineage>
        <taxon>Bacteria</taxon>
        <taxon>Bacillati</taxon>
        <taxon>Bacillota</taxon>
        <taxon>Bacilli</taxon>
        <taxon>Lactobacillales</taxon>
        <taxon>Carnobacteriaceae</taxon>
        <taxon>Alkalibacterium</taxon>
    </lineage>
</organism>
<protein>
    <recommendedName>
        <fullName evidence="5">BMC domain-containing protein</fullName>
    </recommendedName>
</protein>
<dbReference type="SMART" id="SM00877">
    <property type="entry name" value="BMC"/>
    <property type="match status" value="1"/>
</dbReference>
<evidence type="ECO:0000313" key="6">
    <source>
        <dbReference type="EMBL" id="GAA0476106.1"/>
    </source>
</evidence>
<gene>
    <name evidence="6" type="ORF">GCM10008936_03180</name>
</gene>
<evidence type="ECO:0000313" key="7">
    <source>
        <dbReference type="Proteomes" id="UP001410648"/>
    </source>
</evidence>
<keyword evidence="2" id="KW-1283">Bacterial microcompartment</keyword>
<accession>A0ABP3KC23</accession>
<feature type="region of interest" description="Disordered" evidence="4">
    <location>
        <begin position="86"/>
        <end position="217"/>
    </location>
</feature>
<name>A0ABP3KC23_9LACT</name>
<dbReference type="InterPro" id="IPR037233">
    <property type="entry name" value="CcmK-like_sf"/>
</dbReference>
<dbReference type="PANTHER" id="PTHR33941:SF11">
    <property type="entry name" value="BACTERIAL MICROCOMPARTMENT SHELL PROTEIN PDUJ"/>
    <property type="match status" value="1"/>
</dbReference>
<sequence length="217" mass="23532">MNDALGLIEVKGLSSAVNVADTMLKVASVELLGIEKANGFGWMTIKVSGNVGAVKASVDSGTTKAKESDAFVSSIVIPRPAEGIKDPFLKMKQPEDSSVVTGDKYKPEKKSSKQTVKDEESEEKKKDDKETLKVTSVKSDSKQTEKPDSGNKSATASGKDENGTSSNEVVKKNFNKPKDSSRQKPKTKRTVSRSESSKKDREDTSKTDQKRLTNKTN</sequence>
<dbReference type="InterPro" id="IPR000249">
    <property type="entry name" value="BMC_dom"/>
</dbReference>